<dbReference type="Proteomes" id="UP001472677">
    <property type="component" value="Unassembled WGS sequence"/>
</dbReference>
<evidence type="ECO:0000313" key="2">
    <source>
        <dbReference type="EMBL" id="KAK8518684.1"/>
    </source>
</evidence>
<proteinExistence type="predicted"/>
<comment type="caution">
    <text evidence="2">The sequence shown here is derived from an EMBL/GenBank/DDBJ whole genome shotgun (WGS) entry which is preliminary data.</text>
</comment>
<keyword evidence="3" id="KW-1185">Reference proteome</keyword>
<organism evidence="2 3">
    <name type="scientific">Hibiscus sabdariffa</name>
    <name type="common">roselle</name>
    <dbReference type="NCBI Taxonomy" id="183260"/>
    <lineage>
        <taxon>Eukaryota</taxon>
        <taxon>Viridiplantae</taxon>
        <taxon>Streptophyta</taxon>
        <taxon>Embryophyta</taxon>
        <taxon>Tracheophyta</taxon>
        <taxon>Spermatophyta</taxon>
        <taxon>Magnoliopsida</taxon>
        <taxon>eudicotyledons</taxon>
        <taxon>Gunneridae</taxon>
        <taxon>Pentapetalae</taxon>
        <taxon>rosids</taxon>
        <taxon>malvids</taxon>
        <taxon>Malvales</taxon>
        <taxon>Malvaceae</taxon>
        <taxon>Malvoideae</taxon>
        <taxon>Hibiscus</taxon>
    </lineage>
</organism>
<reference evidence="2 3" key="1">
    <citation type="journal article" date="2024" name="G3 (Bethesda)">
        <title>Genome assembly of Hibiscus sabdariffa L. provides insights into metabolisms of medicinal natural products.</title>
        <authorList>
            <person name="Kim T."/>
        </authorList>
    </citation>
    <scope>NUCLEOTIDE SEQUENCE [LARGE SCALE GENOMIC DNA]</scope>
    <source>
        <strain evidence="2">TK-2024</strain>
        <tissue evidence="2">Old leaves</tissue>
    </source>
</reference>
<gene>
    <name evidence="2" type="ORF">V6N12_011930</name>
</gene>
<evidence type="ECO:0000256" key="1">
    <source>
        <dbReference type="SAM" id="MobiDB-lite"/>
    </source>
</evidence>
<dbReference type="EMBL" id="JBBPBM010000052">
    <property type="protein sequence ID" value="KAK8518684.1"/>
    <property type="molecule type" value="Genomic_DNA"/>
</dbReference>
<sequence>MSGKPVEDLAGASGRKGHQGPRQNSPAQEKMVRSLPAGGVAISRIGCRMLDQTSNSSMHLSVKILKPIAIALSARERRDCQAPIFAMKSSRGSWPSWILSGVSASSFDMVNE</sequence>
<name>A0ABR2CID8_9ROSI</name>
<protein>
    <submittedName>
        <fullName evidence="2">Uncharacterized protein</fullName>
    </submittedName>
</protein>
<accession>A0ABR2CID8</accession>
<feature type="region of interest" description="Disordered" evidence="1">
    <location>
        <begin position="1"/>
        <end position="33"/>
    </location>
</feature>
<evidence type="ECO:0000313" key="3">
    <source>
        <dbReference type="Proteomes" id="UP001472677"/>
    </source>
</evidence>